<proteinExistence type="predicted"/>
<evidence type="ECO:0000313" key="4">
    <source>
        <dbReference type="Proteomes" id="UP001163266"/>
    </source>
</evidence>
<feature type="domain" description="Inner membrane protein YgaP-like transmembrane" evidence="2">
    <location>
        <begin position="4"/>
        <end position="64"/>
    </location>
</feature>
<sequence length="68" mass="7203">MLYRKNISPLHRLTRILMALVGSALMVAGILNEALLIPVGIGIVALAVTGLVGWCPMCAIAGFGERKK</sequence>
<keyword evidence="1" id="KW-1133">Transmembrane helix</keyword>
<feature type="transmembrane region" description="Helical" evidence="1">
    <location>
        <begin position="37"/>
        <end position="63"/>
    </location>
</feature>
<reference evidence="3" key="1">
    <citation type="submission" date="2022-10" db="EMBL/GenBank/DDBJ databases">
        <title>Complete genome sequence of Schlegelella aquatica LMG 23380.</title>
        <authorList>
            <person name="Musilova J."/>
            <person name="Kourilova X."/>
            <person name="Bezdicek M."/>
            <person name="Hermankova K."/>
            <person name="Obruca S."/>
            <person name="Sedlar K."/>
        </authorList>
    </citation>
    <scope>NUCLEOTIDE SEQUENCE</scope>
    <source>
        <strain evidence="3">LMG 23380</strain>
    </source>
</reference>
<keyword evidence="4" id="KW-1185">Reference proteome</keyword>
<keyword evidence="1" id="KW-0472">Membrane</keyword>
<gene>
    <name evidence="3" type="ORF">OMP39_15035</name>
</gene>
<dbReference type="Pfam" id="PF11127">
    <property type="entry name" value="YgaP-like_TM"/>
    <property type="match status" value="1"/>
</dbReference>
<feature type="transmembrane region" description="Helical" evidence="1">
    <location>
        <begin position="12"/>
        <end position="31"/>
    </location>
</feature>
<dbReference type="Proteomes" id="UP001163266">
    <property type="component" value="Chromosome"/>
</dbReference>
<evidence type="ECO:0000256" key="1">
    <source>
        <dbReference type="SAM" id="Phobius"/>
    </source>
</evidence>
<name>A0ABY6MSI0_9BURK</name>
<dbReference type="EMBL" id="CP110257">
    <property type="protein sequence ID" value="UZD54957.1"/>
    <property type="molecule type" value="Genomic_DNA"/>
</dbReference>
<accession>A0ABY6MSI0</accession>
<organism evidence="3 4">
    <name type="scientific">Caldimonas aquatica</name>
    <dbReference type="NCBI Taxonomy" id="376175"/>
    <lineage>
        <taxon>Bacteria</taxon>
        <taxon>Pseudomonadati</taxon>
        <taxon>Pseudomonadota</taxon>
        <taxon>Betaproteobacteria</taxon>
        <taxon>Burkholderiales</taxon>
        <taxon>Sphaerotilaceae</taxon>
        <taxon>Caldimonas</taxon>
    </lineage>
</organism>
<protein>
    <submittedName>
        <fullName evidence="3">DUF2892 domain-containing protein</fullName>
    </submittedName>
</protein>
<dbReference type="InterPro" id="IPR021309">
    <property type="entry name" value="YgaP-like_TM"/>
</dbReference>
<evidence type="ECO:0000313" key="3">
    <source>
        <dbReference type="EMBL" id="UZD54957.1"/>
    </source>
</evidence>
<dbReference type="RefSeq" id="WP_264892653.1">
    <property type="nucleotide sequence ID" value="NZ_CP110257.1"/>
</dbReference>
<keyword evidence="1" id="KW-0812">Transmembrane</keyword>
<evidence type="ECO:0000259" key="2">
    <source>
        <dbReference type="Pfam" id="PF11127"/>
    </source>
</evidence>